<dbReference type="Proteomes" id="UP000468388">
    <property type="component" value="Unassembled WGS sequence"/>
</dbReference>
<dbReference type="InterPro" id="IPR033985">
    <property type="entry name" value="SusD-like_N"/>
</dbReference>
<dbReference type="InterPro" id="IPR012944">
    <property type="entry name" value="SusD_RagB_dom"/>
</dbReference>
<dbReference type="Pfam" id="PF07980">
    <property type="entry name" value="SusD_RagB"/>
    <property type="match status" value="1"/>
</dbReference>
<dbReference type="GO" id="GO:0009279">
    <property type="term" value="C:cell outer membrane"/>
    <property type="evidence" value="ECO:0007669"/>
    <property type="project" value="UniProtKB-SubCell"/>
</dbReference>
<dbReference type="AlphaFoldDB" id="A0A6N8JDU4"/>
<evidence type="ECO:0000259" key="7">
    <source>
        <dbReference type="Pfam" id="PF07980"/>
    </source>
</evidence>
<comment type="caution">
    <text evidence="9">The sequence shown here is derived from an EMBL/GenBank/DDBJ whole genome shotgun (WGS) entry which is preliminary data.</text>
</comment>
<dbReference type="EMBL" id="WRXO01000007">
    <property type="protein sequence ID" value="MVT43400.1"/>
    <property type="molecule type" value="Genomic_DNA"/>
</dbReference>
<accession>A0A6N8JDU4</accession>
<dbReference type="OrthoDB" id="5694214at2"/>
<evidence type="ECO:0000256" key="4">
    <source>
        <dbReference type="ARBA" id="ARBA00023136"/>
    </source>
</evidence>
<proteinExistence type="inferred from homology"/>
<evidence type="ECO:0000256" key="1">
    <source>
        <dbReference type="ARBA" id="ARBA00004442"/>
    </source>
</evidence>
<dbReference type="PROSITE" id="PS51257">
    <property type="entry name" value="PROKAR_LIPOPROTEIN"/>
    <property type="match status" value="1"/>
</dbReference>
<evidence type="ECO:0000256" key="5">
    <source>
        <dbReference type="ARBA" id="ARBA00023237"/>
    </source>
</evidence>
<keyword evidence="3 6" id="KW-0732">Signal</keyword>
<evidence type="ECO:0000256" key="6">
    <source>
        <dbReference type="SAM" id="SignalP"/>
    </source>
</evidence>
<keyword evidence="4" id="KW-0472">Membrane</keyword>
<feature type="chain" id="PRO_5026997760" evidence="6">
    <location>
        <begin position="27"/>
        <end position="511"/>
    </location>
</feature>
<gene>
    <name evidence="9" type="ORF">GO495_22570</name>
</gene>
<feature type="domain" description="SusD-like N-terminal" evidence="8">
    <location>
        <begin position="29"/>
        <end position="229"/>
    </location>
</feature>
<evidence type="ECO:0000313" key="10">
    <source>
        <dbReference type="Proteomes" id="UP000468388"/>
    </source>
</evidence>
<comment type="subcellular location">
    <subcellularLocation>
        <location evidence="1">Cell outer membrane</location>
    </subcellularLocation>
</comment>
<protein>
    <submittedName>
        <fullName evidence="9">RagB/SusD family nutrient uptake outer membrane protein</fullName>
    </submittedName>
</protein>
<dbReference type="SUPFAM" id="SSF48452">
    <property type="entry name" value="TPR-like"/>
    <property type="match status" value="1"/>
</dbReference>
<feature type="signal peptide" evidence="6">
    <location>
        <begin position="1"/>
        <end position="26"/>
    </location>
</feature>
<reference evidence="9 10" key="1">
    <citation type="submission" date="2019-12" db="EMBL/GenBank/DDBJ databases">
        <title>The draft genomic sequence of strain Chitinophaga oryziterrae JCM 16595.</title>
        <authorList>
            <person name="Zhang X."/>
        </authorList>
    </citation>
    <scope>NUCLEOTIDE SEQUENCE [LARGE SCALE GENOMIC DNA]</scope>
    <source>
        <strain evidence="9 10">JCM 16595</strain>
    </source>
</reference>
<dbReference type="Pfam" id="PF14322">
    <property type="entry name" value="SusD-like_3"/>
    <property type="match status" value="1"/>
</dbReference>
<dbReference type="Gene3D" id="1.25.40.390">
    <property type="match status" value="1"/>
</dbReference>
<dbReference type="InterPro" id="IPR011990">
    <property type="entry name" value="TPR-like_helical_dom_sf"/>
</dbReference>
<evidence type="ECO:0000256" key="2">
    <source>
        <dbReference type="ARBA" id="ARBA00006275"/>
    </source>
</evidence>
<keyword evidence="10" id="KW-1185">Reference proteome</keyword>
<comment type="similarity">
    <text evidence="2">Belongs to the SusD family.</text>
</comment>
<feature type="domain" description="RagB/SusD" evidence="7">
    <location>
        <begin position="319"/>
        <end position="511"/>
    </location>
</feature>
<evidence type="ECO:0000313" key="9">
    <source>
        <dbReference type="EMBL" id="MVT43400.1"/>
    </source>
</evidence>
<sequence>MITLKANKMKLYITALLLLMLVTSCSKDFLKEDPKSSLTPDNFYKTADDLNMAAIALYTQVNGAFNQSGGFSTLWGGDDMTVARAGNKISYSDFDTYQATSSNDRMTNWWSYFYATIKSSNSLLSNYQNATAASEDDRNHAAGQAYFFRALSYFFLTRTWGKVPLITDNKVDYSRTKAEPSEIYTLIVADLQKAETMLPDAWDGTKRQNGVDIPPTRGSAKALLANVYLTMAGWPLKQTDKYALAAAKAKEVIDNKAAWGYELTTNFADLWKKTGKFNHETVFGCYYNVNVSGWAWENYNMLTPNAYAPDDEGGWGDGYGEINFYKKFPPGPRKEATYQSVYYINNDPGNAVDWTKTQHKHPYFFKFRDDDAFNPVNHVNNNWIGSHTVFVIRYAEVLLTYAEAQAMSASPDATAYTAINQVRNRSGIADLVGGLSQTAFRDSVIAERGWEFAGVEPAARWYDLIRTETVGKANSDRDASEETLKSIPDDASHTFYWAPIPIGDQQLNPNL</sequence>
<keyword evidence="5" id="KW-0998">Cell outer membrane</keyword>
<evidence type="ECO:0000259" key="8">
    <source>
        <dbReference type="Pfam" id="PF14322"/>
    </source>
</evidence>
<evidence type="ECO:0000256" key="3">
    <source>
        <dbReference type="ARBA" id="ARBA00022729"/>
    </source>
</evidence>
<name>A0A6N8JDU4_9BACT</name>
<organism evidence="9 10">
    <name type="scientific">Chitinophaga oryziterrae</name>
    <dbReference type="NCBI Taxonomy" id="1031224"/>
    <lineage>
        <taxon>Bacteria</taxon>
        <taxon>Pseudomonadati</taxon>
        <taxon>Bacteroidota</taxon>
        <taxon>Chitinophagia</taxon>
        <taxon>Chitinophagales</taxon>
        <taxon>Chitinophagaceae</taxon>
        <taxon>Chitinophaga</taxon>
    </lineage>
</organism>